<feature type="compositionally biased region" description="Polar residues" evidence="1">
    <location>
        <begin position="386"/>
        <end position="401"/>
    </location>
</feature>
<comment type="caution">
    <text evidence="4">The sequence shown here is derived from an EMBL/GenBank/DDBJ whole genome shotgun (WGS) entry which is preliminary data.</text>
</comment>
<evidence type="ECO:0000256" key="1">
    <source>
        <dbReference type="SAM" id="MobiDB-lite"/>
    </source>
</evidence>
<feature type="compositionally biased region" description="Low complexity" evidence="1">
    <location>
        <begin position="314"/>
        <end position="349"/>
    </location>
</feature>
<dbReference type="Proteomes" id="UP000294927">
    <property type="component" value="Unassembled WGS sequence"/>
</dbReference>
<gene>
    <name evidence="4" type="ORF">CLV71_104554</name>
</gene>
<feature type="compositionally biased region" description="Polar residues" evidence="1">
    <location>
        <begin position="264"/>
        <end position="274"/>
    </location>
</feature>
<keyword evidence="2" id="KW-1133">Transmembrane helix</keyword>
<feature type="transmembrane region" description="Helical" evidence="2">
    <location>
        <begin position="190"/>
        <end position="209"/>
    </location>
</feature>
<organism evidence="4 5">
    <name type="scientific">Actinophytocola oryzae</name>
    <dbReference type="NCBI Taxonomy" id="502181"/>
    <lineage>
        <taxon>Bacteria</taxon>
        <taxon>Bacillati</taxon>
        <taxon>Actinomycetota</taxon>
        <taxon>Actinomycetes</taxon>
        <taxon>Pseudonocardiales</taxon>
        <taxon>Pseudonocardiaceae</taxon>
    </lineage>
</organism>
<keyword evidence="2" id="KW-0812">Transmembrane</keyword>
<evidence type="ECO:0000313" key="5">
    <source>
        <dbReference type="Proteomes" id="UP000294927"/>
    </source>
</evidence>
<keyword evidence="2" id="KW-0472">Membrane</keyword>
<reference evidence="4 5" key="1">
    <citation type="submission" date="2019-03" db="EMBL/GenBank/DDBJ databases">
        <title>Genomic Encyclopedia of Archaeal and Bacterial Type Strains, Phase II (KMG-II): from individual species to whole genera.</title>
        <authorList>
            <person name="Goeker M."/>
        </authorList>
    </citation>
    <scope>NUCLEOTIDE SEQUENCE [LARGE SCALE GENOMIC DNA]</scope>
    <source>
        <strain evidence="4 5">DSM 45499</strain>
    </source>
</reference>
<keyword evidence="5" id="KW-1185">Reference proteome</keyword>
<keyword evidence="3" id="KW-0732">Signal</keyword>
<accession>A0A4R7VWR0</accession>
<evidence type="ECO:0000256" key="2">
    <source>
        <dbReference type="SAM" id="Phobius"/>
    </source>
</evidence>
<dbReference type="AlphaFoldDB" id="A0A4R7VWR0"/>
<dbReference type="EMBL" id="SOCP01000004">
    <property type="protein sequence ID" value="TDV54085.1"/>
    <property type="molecule type" value="Genomic_DNA"/>
</dbReference>
<feature type="compositionally biased region" description="Low complexity" evidence="1">
    <location>
        <begin position="244"/>
        <end position="263"/>
    </location>
</feature>
<proteinExistence type="predicted"/>
<evidence type="ECO:0000313" key="4">
    <source>
        <dbReference type="EMBL" id="TDV54085.1"/>
    </source>
</evidence>
<feature type="region of interest" description="Disordered" evidence="1">
    <location>
        <begin position="218"/>
        <end position="411"/>
    </location>
</feature>
<sequence>MRRRNWVLALAVPLLLAAPARASADVIFDPADADELAASLAEAYADQGVCYGWQVDVQDVSTSDTSIGSNFGANKPVTSGSCKARVEFTATITYTSESSESEDSASYDVSSNPAGVTRDDLDALGIDFDGLTGEDPDVAIGKAVTALPLLAADKGVGKPIAAAPETGAEPADAQLTDDPGSDWWRGQGGMLLWGLGILLAAGVFVWWVLKTNRPRKPSYVDDMPAMEMLPTPPPPAQEKPRQLPTPTTDPAKPTTDPAKPTTDSGATASPTGDSPSRAAFLMPPAGSQATEPPAATPARPSGVTKPTADDGGNESPAEPATSTTSSEPVTSGESIGTSPDSSVGPVSDSEPATGSRATKPPTEGAAGEKSDATKQPPSAKPPARPDTSTVDDTGSADEQTPSAPPDRKDKE</sequence>
<feature type="compositionally biased region" description="Low complexity" evidence="1">
    <location>
        <begin position="289"/>
        <end position="300"/>
    </location>
</feature>
<feature type="chain" id="PRO_5021016352" description="MYXO-CTERM domain-containing protein" evidence="3">
    <location>
        <begin position="25"/>
        <end position="411"/>
    </location>
</feature>
<evidence type="ECO:0008006" key="6">
    <source>
        <dbReference type="Google" id="ProtNLM"/>
    </source>
</evidence>
<evidence type="ECO:0000256" key="3">
    <source>
        <dbReference type="SAM" id="SignalP"/>
    </source>
</evidence>
<protein>
    <recommendedName>
        <fullName evidence="6">MYXO-CTERM domain-containing protein</fullName>
    </recommendedName>
</protein>
<feature type="signal peptide" evidence="3">
    <location>
        <begin position="1"/>
        <end position="24"/>
    </location>
</feature>
<dbReference type="OrthoDB" id="3695060at2"/>
<name>A0A4R7VWR0_9PSEU</name>
<dbReference type="RefSeq" id="WP_133903072.1">
    <property type="nucleotide sequence ID" value="NZ_SOCP01000004.1"/>
</dbReference>